<gene>
    <name evidence="5" type="ORF">SAMN04489757_11079</name>
</gene>
<dbReference type="EMBL" id="FOWD01000010">
    <property type="protein sequence ID" value="SFO13639.1"/>
    <property type="molecule type" value="Genomic_DNA"/>
</dbReference>
<feature type="domain" description="Glycoside hydrolase family 20 catalytic" evidence="3">
    <location>
        <begin position="91"/>
        <end position="275"/>
    </location>
</feature>
<dbReference type="InterPro" id="IPR017853">
    <property type="entry name" value="GH"/>
</dbReference>
<evidence type="ECO:0000313" key="5">
    <source>
        <dbReference type="EMBL" id="SFO13639.1"/>
    </source>
</evidence>
<dbReference type="Pfam" id="PF18088">
    <property type="entry name" value="Glyco_H_20C_C"/>
    <property type="match status" value="1"/>
</dbReference>
<dbReference type="SUPFAM" id="SSF51445">
    <property type="entry name" value="(Trans)glycosidases"/>
    <property type="match status" value="1"/>
</dbReference>
<dbReference type="InterPro" id="IPR015883">
    <property type="entry name" value="Glyco_hydro_20_cat"/>
</dbReference>
<dbReference type="Gene3D" id="1.20.120.670">
    <property type="entry name" value="N-acetyl-b-d-glucoasminidase"/>
    <property type="match status" value="1"/>
</dbReference>
<reference evidence="5 6" key="1">
    <citation type="submission" date="2016-10" db="EMBL/GenBank/DDBJ databases">
        <authorList>
            <person name="de Groot N.N."/>
        </authorList>
    </citation>
    <scope>NUCLEOTIDE SEQUENCE [LARGE SCALE GENOMIC DNA]</scope>
    <source>
        <strain evidence="5 6">DSM 1283</strain>
    </source>
</reference>
<evidence type="ECO:0000259" key="3">
    <source>
        <dbReference type="Pfam" id="PF00728"/>
    </source>
</evidence>
<dbReference type="GO" id="GO:0004563">
    <property type="term" value="F:beta-N-acetylhexosaminidase activity"/>
    <property type="evidence" value="ECO:0007669"/>
    <property type="project" value="UniProtKB-ARBA"/>
</dbReference>
<dbReference type="Proteomes" id="UP000198806">
    <property type="component" value="Unassembled WGS sequence"/>
</dbReference>
<keyword evidence="6" id="KW-1185">Reference proteome</keyword>
<evidence type="ECO:0000313" key="6">
    <source>
        <dbReference type="Proteomes" id="UP000198806"/>
    </source>
</evidence>
<accession>A0A1I5EQC0</accession>
<dbReference type="GO" id="GO:0005975">
    <property type="term" value="P:carbohydrate metabolic process"/>
    <property type="evidence" value="ECO:0007669"/>
    <property type="project" value="InterPro"/>
</dbReference>
<dbReference type="CDD" id="cd06565">
    <property type="entry name" value="GH20_GcnA-like"/>
    <property type="match status" value="1"/>
</dbReference>
<dbReference type="STRING" id="1527.SAMN04489757_11079"/>
<comment type="similarity">
    <text evidence="1">Belongs to the glycosyl hydrolase 20 family.</text>
</comment>
<dbReference type="InterPro" id="IPR041063">
    <property type="entry name" value="Glyco_H_20C_C"/>
</dbReference>
<dbReference type="Pfam" id="PF00728">
    <property type="entry name" value="Glyco_hydro_20"/>
    <property type="match status" value="1"/>
</dbReference>
<dbReference type="Gene3D" id="3.20.20.80">
    <property type="entry name" value="Glycosidases"/>
    <property type="match status" value="1"/>
</dbReference>
<sequence>MRKYHFKNCNELQMNAITELQRLLPFTISSDGICVELENTQSGLAVDSTEEGYKIKFSSLHTLFRGIFLLYAKGDKKDLHITQECSFKDFGIMLDVSRNAVLKTETIKDIVLHLALLGYNSLQLYTEDTLEVENEEYFGYMRGALTGEEIKEIDNYCKLFGIELIPCIQTLAHLNQITRYERYDKIIDYADILLVGEERTYELLENIFKTASKHFTSRNINIGMDEAHMVGLGKYLDKNGYRNRFDIMLEHLKKVLELCDKYGFKPRMWSDMFFRLVSGGDYYNTQIDGEVKELFDKIPKEVKLIYWDYYSLDSSRYENNLKLHKKISDNVGFAGGAWKWTGFAPDNLFSIKTGEQSMKACKNVGTDSFLLTCWGDNGAEASVYSILPSIYYYAEEAYSNEFEKDSFLSLTGIDFDDFMKLDLPNRIMEPSDYDRNNASKFLLYNDLLIGTFDSLVFDKIDEVYEKNAMELKEICQKTDRYGYLFDTLYKLCDVLSLKAKLGVDLKAAYDKNDRQMLLEIKDAVLPRLISKLDSFYDSFFYQWHKENKSFGFEVQVVRLGGLKTRMEYVQKRIEQYLRGEILNIEELEIPRKPFGYFETLDNNKIIYNLWNVIVTPSVM</sequence>
<dbReference type="AlphaFoldDB" id="A0A1I5EQC0"/>
<name>A0A1I5EQC0_9FIRM</name>
<feature type="domain" description="Glycoside Hydrolase 20C C-terminal" evidence="4">
    <location>
        <begin position="416"/>
        <end position="601"/>
    </location>
</feature>
<organism evidence="5 6">
    <name type="scientific">Anaerocolumna aminovalerica</name>
    <dbReference type="NCBI Taxonomy" id="1527"/>
    <lineage>
        <taxon>Bacteria</taxon>
        <taxon>Bacillati</taxon>
        <taxon>Bacillota</taxon>
        <taxon>Clostridia</taxon>
        <taxon>Lachnospirales</taxon>
        <taxon>Lachnospiraceae</taxon>
        <taxon>Anaerocolumna</taxon>
    </lineage>
</organism>
<evidence type="ECO:0000256" key="1">
    <source>
        <dbReference type="ARBA" id="ARBA00006285"/>
    </source>
</evidence>
<evidence type="ECO:0000259" key="4">
    <source>
        <dbReference type="Pfam" id="PF18088"/>
    </source>
</evidence>
<protein>
    <submittedName>
        <fullName evidence="5">Glycosyl hydrolase family 20, catalytic domain</fullName>
    </submittedName>
</protein>
<dbReference type="PANTHER" id="PTHR21040">
    <property type="entry name" value="BCDNA.GH04120"/>
    <property type="match status" value="1"/>
</dbReference>
<keyword evidence="2 5" id="KW-0378">Hydrolase</keyword>
<dbReference type="PANTHER" id="PTHR21040:SF8">
    <property type="entry name" value="BCDNA.GH04120"/>
    <property type="match status" value="1"/>
</dbReference>
<evidence type="ECO:0000256" key="2">
    <source>
        <dbReference type="ARBA" id="ARBA00022801"/>
    </source>
</evidence>
<dbReference type="InterPro" id="IPR038901">
    <property type="entry name" value="HEXDC-like"/>
</dbReference>
<dbReference type="RefSeq" id="WP_091685810.1">
    <property type="nucleotide sequence ID" value="NZ_BAABFM010000061.1"/>
</dbReference>
<proteinExistence type="inferred from homology"/>